<feature type="non-terminal residue" evidence="1">
    <location>
        <position position="238"/>
    </location>
</feature>
<comment type="caution">
    <text evidence="1">The sequence shown here is derived from an EMBL/GenBank/DDBJ whole genome shotgun (WGS) entry which is preliminary data.</text>
</comment>
<evidence type="ECO:0000313" key="2">
    <source>
        <dbReference type="Proteomes" id="UP000075635"/>
    </source>
</evidence>
<proteinExistence type="predicted"/>
<dbReference type="EMBL" id="JEMB01000738">
    <property type="protein sequence ID" value="KYF94359.1"/>
    <property type="molecule type" value="Genomic_DNA"/>
</dbReference>
<name>A0A150SPH7_SORCE</name>
<organism evidence="1 2">
    <name type="scientific">Sorangium cellulosum</name>
    <name type="common">Polyangium cellulosum</name>
    <dbReference type="NCBI Taxonomy" id="56"/>
    <lineage>
        <taxon>Bacteria</taxon>
        <taxon>Pseudomonadati</taxon>
        <taxon>Myxococcota</taxon>
        <taxon>Polyangia</taxon>
        <taxon>Polyangiales</taxon>
        <taxon>Polyangiaceae</taxon>
        <taxon>Sorangium</taxon>
    </lineage>
</organism>
<accession>A0A150SPH7</accession>
<dbReference type="AlphaFoldDB" id="A0A150SPH7"/>
<sequence length="238" mass="25679">MKKPSKELEQWISAAAEVADSASPVVNQPLHVLFGEAVDVARFFDRYWKPEADDRGKIVRPGLESAVGKAGKGKQKPAGAVGRIHAKTGDEILSLQRATQEAHTRYLLTINPKGEDPAARGRFLLNELTAVLEWYFDDGVEDEKDAQLARVDAAHADDPQTADALASALDDYAHLAEPHRDELHGLGGFESGHIDEAHAIAAALRDKPASIAALAGPARSAIDLRNRLAGMLLDRMNA</sequence>
<reference evidence="1 2" key="1">
    <citation type="submission" date="2014-02" db="EMBL/GenBank/DDBJ databases">
        <title>The small core and large imbalanced accessory genome model reveals a collaborative survival strategy of Sorangium cellulosum strains in nature.</title>
        <authorList>
            <person name="Han K."/>
            <person name="Peng R."/>
            <person name="Blom J."/>
            <person name="Li Y.-Z."/>
        </authorList>
    </citation>
    <scope>NUCLEOTIDE SEQUENCE [LARGE SCALE GENOMIC DNA]</scope>
    <source>
        <strain evidence="1 2">So0011-07</strain>
    </source>
</reference>
<protein>
    <submittedName>
        <fullName evidence="1">Uncharacterized protein</fullName>
    </submittedName>
</protein>
<gene>
    <name evidence="1" type="ORF">BE17_16965</name>
</gene>
<dbReference type="Proteomes" id="UP000075635">
    <property type="component" value="Unassembled WGS sequence"/>
</dbReference>
<evidence type="ECO:0000313" key="1">
    <source>
        <dbReference type="EMBL" id="KYF94359.1"/>
    </source>
</evidence>